<dbReference type="EMBL" id="VATY01000004">
    <property type="protein sequence ID" value="TMM53900.1"/>
    <property type="molecule type" value="Genomic_DNA"/>
</dbReference>
<accession>A0A5S3PHZ1</accession>
<organism evidence="2 3">
    <name type="scientific">Maribacter algarum</name>
    <name type="common">ex Zhang et al. 2020</name>
    <dbReference type="NCBI Taxonomy" id="2578118"/>
    <lineage>
        <taxon>Bacteria</taxon>
        <taxon>Pseudomonadati</taxon>
        <taxon>Bacteroidota</taxon>
        <taxon>Flavobacteriia</taxon>
        <taxon>Flavobacteriales</taxon>
        <taxon>Flavobacteriaceae</taxon>
        <taxon>Maribacter</taxon>
    </lineage>
</organism>
<dbReference type="RefSeq" id="WP_138659522.1">
    <property type="nucleotide sequence ID" value="NZ_VATY01000004.1"/>
</dbReference>
<dbReference type="SUPFAM" id="SSF56003">
    <property type="entry name" value="Molybdenum cofactor-binding domain"/>
    <property type="match status" value="2"/>
</dbReference>
<dbReference type="InterPro" id="IPR052516">
    <property type="entry name" value="N-heterocyclic_Hydroxylase"/>
</dbReference>
<dbReference type="InterPro" id="IPR046867">
    <property type="entry name" value="AldOxase/xan_DH_MoCoBD2"/>
</dbReference>
<dbReference type="InterPro" id="IPR006311">
    <property type="entry name" value="TAT_signal"/>
</dbReference>
<evidence type="ECO:0000313" key="2">
    <source>
        <dbReference type="EMBL" id="TMM53900.1"/>
    </source>
</evidence>
<evidence type="ECO:0000313" key="3">
    <source>
        <dbReference type="Proteomes" id="UP000310314"/>
    </source>
</evidence>
<dbReference type="PANTHER" id="PTHR47495:SF2">
    <property type="entry name" value="ALDEHYDE DEHYDROGENASE"/>
    <property type="match status" value="1"/>
</dbReference>
<dbReference type="SMART" id="SM01008">
    <property type="entry name" value="Ald_Xan_dh_C"/>
    <property type="match status" value="1"/>
</dbReference>
<gene>
    <name evidence="2" type="ORF">FEE95_18560</name>
</gene>
<dbReference type="InterPro" id="IPR037165">
    <property type="entry name" value="AldOxase/xan_DH_Mopterin-bd_sf"/>
</dbReference>
<dbReference type="Gene3D" id="3.30.365.10">
    <property type="entry name" value="Aldehyde oxidase/xanthine dehydrogenase, molybdopterin binding domain"/>
    <property type="match status" value="4"/>
</dbReference>
<dbReference type="InterPro" id="IPR036856">
    <property type="entry name" value="Ald_Oxase/Xan_DH_a/b_sf"/>
</dbReference>
<proteinExistence type="predicted"/>
<comment type="caution">
    <text evidence="2">The sequence shown here is derived from an EMBL/GenBank/DDBJ whole genome shotgun (WGS) entry which is preliminary data.</text>
</comment>
<dbReference type="PANTHER" id="PTHR47495">
    <property type="entry name" value="ALDEHYDE DEHYDROGENASE"/>
    <property type="match status" value="1"/>
</dbReference>
<dbReference type="AlphaFoldDB" id="A0A5S3PHZ1"/>
<dbReference type="Proteomes" id="UP000310314">
    <property type="component" value="Unassembled WGS sequence"/>
</dbReference>
<sequence length="758" mass="83046">MSSTIQTKFSRRSFLRTSSLASGGMLIGFNFFTACKDTVKMPVDISKLDYNDFNAFIKISKEGMVTLFSPNPEIGQGVKTSMPMIIAEELDVAWENVNVVQGILDTQNYVRQVAGGSQSIRFGWDALRQTGAFARQMLVNAAAAKWGVDASECTAKQGVITNAKGETLGYGDVVDEAAALEAERAAKRKALIESLAEGEQPPAETIELKDPKDYTLIGTDVGNVDIDKIITGKPLFGLDYKAEGMVYASVLRPPAFGQVLESYDDTEAKAMPGVIDVIKIGEKAKAMLEKEQIDWTAKLAPSEKVVVIAENSWAAIKAKKTIKALWSDGSPLESTKAHDKILMDLLDGKDFTNLRKDGDVKKAFKQADKVVERTYESPFLPHNCMEPMNFYANVTDSKIHLVGPVQTPASAASTVANLLGRDEKDIRLEMTRMGGGFGRRLYGDFVYEAAEISDKIRRPVKMFSTREDDMTTGVYRPAIKYRIAASIKDGEITGYHLKEAAVGGNMYGLIPNFFPAGALDNYQVDVAKYDSNITTGAWRAPYTNFLSYAEQSFLDELAEDMGKDPVQMRLDMLEKVKGTTDDRIQYSAERLQDVLKLAVEKSGYRTPKDGVFQGVCAYYCHNTHVAEVADVVMKNNRPVIQKITVAVDCGIVINPLGAKNQIEGGAIDGVGHSMYGDFGFENGMPTANNYDKYRLIRMNETPIVETHFVKNTLSPTGLGEPTLPPAGAAVAIAMKKATGNRMYKQPFATNMASKPILG</sequence>
<dbReference type="InterPro" id="IPR012368">
    <property type="entry name" value="OxRdtase_Mopterin-bd_su_IorB"/>
</dbReference>
<dbReference type="PROSITE" id="PS51318">
    <property type="entry name" value="TAT"/>
    <property type="match status" value="1"/>
</dbReference>
<dbReference type="Gene3D" id="3.90.1170.50">
    <property type="entry name" value="Aldehyde oxidase/xanthine dehydrogenase, a/b hammerhead"/>
    <property type="match status" value="1"/>
</dbReference>
<dbReference type="PIRSF" id="PIRSF036389">
    <property type="entry name" value="IOR_B"/>
    <property type="match status" value="1"/>
</dbReference>
<protein>
    <submittedName>
        <fullName evidence="2">Xanthine dehydrogenase family protein molybdopterin-binding subunit</fullName>
    </submittedName>
</protein>
<dbReference type="InterPro" id="IPR000674">
    <property type="entry name" value="Ald_Oxase/Xan_DH_a/b"/>
</dbReference>
<dbReference type="SUPFAM" id="SSF54665">
    <property type="entry name" value="CO dehydrogenase molybdoprotein N-domain-like"/>
    <property type="match status" value="1"/>
</dbReference>
<dbReference type="Pfam" id="PF02738">
    <property type="entry name" value="MoCoBD_1"/>
    <property type="match status" value="1"/>
</dbReference>
<name>A0A5S3PHZ1_9FLAO</name>
<reference evidence="2 3" key="1">
    <citation type="submission" date="2019-05" db="EMBL/GenBank/DDBJ databases">
        <authorList>
            <person name="Zhang J.-Y."/>
            <person name="Feg X."/>
            <person name="Du Z.-J."/>
        </authorList>
    </citation>
    <scope>NUCLEOTIDE SEQUENCE [LARGE SCALE GENOMIC DNA]</scope>
    <source>
        <strain evidence="2 3">RZ26</strain>
    </source>
</reference>
<dbReference type="GO" id="GO:0016491">
    <property type="term" value="F:oxidoreductase activity"/>
    <property type="evidence" value="ECO:0007669"/>
    <property type="project" value="InterPro"/>
</dbReference>
<dbReference type="OrthoDB" id="9767994at2"/>
<keyword evidence="3" id="KW-1185">Reference proteome</keyword>
<evidence type="ECO:0000259" key="1">
    <source>
        <dbReference type="SMART" id="SM01008"/>
    </source>
</evidence>
<dbReference type="InterPro" id="IPR008274">
    <property type="entry name" value="AldOxase/xan_DH_MoCoBD1"/>
</dbReference>
<feature type="domain" description="Aldehyde oxidase/xanthine dehydrogenase a/b hammerhead" evidence="1">
    <location>
        <begin position="231"/>
        <end position="330"/>
    </location>
</feature>
<dbReference type="Pfam" id="PF20256">
    <property type="entry name" value="MoCoBD_2"/>
    <property type="match status" value="2"/>
</dbReference>